<dbReference type="EMBL" id="JARKIK010000732">
    <property type="protein sequence ID" value="KAK8720200.1"/>
    <property type="molecule type" value="Genomic_DNA"/>
</dbReference>
<proteinExistence type="predicted"/>
<reference evidence="1 2" key="1">
    <citation type="journal article" date="2024" name="BMC Genomics">
        <title>Genome assembly of redclaw crayfish (Cherax quadricarinatus) provides insights into its immune adaptation and hypoxia tolerance.</title>
        <authorList>
            <person name="Liu Z."/>
            <person name="Zheng J."/>
            <person name="Li H."/>
            <person name="Fang K."/>
            <person name="Wang S."/>
            <person name="He J."/>
            <person name="Zhou D."/>
            <person name="Weng S."/>
            <person name="Chi M."/>
            <person name="Gu Z."/>
            <person name="He J."/>
            <person name="Li F."/>
            <person name="Wang M."/>
        </authorList>
    </citation>
    <scope>NUCLEOTIDE SEQUENCE [LARGE SCALE GENOMIC DNA]</scope>
    <source>
        <strain evidence="1">ZL_2023a</strain>
    </source>
</reference>
<dbReference type="Proteomes" id="UP001445076">
    <property type="component" value="Unassembled WGS sequence"/>
</dbReference>
<evidence type="ECO:0000313" key="1">
    <source>
        <dbReference type="EMBL" id="KAK8720200.1"/>
    </source>
</evidence>
<sequence length="107" mass="11756">TVKENVDCHASPWKVRLEAARTEAASAALYVWPTAVLTLTFLTSALTVESVLQAPITIRVVVQTTGAQVVMYVDSMTHRAHKEPVLERVEVPASLMNFLVDRVQLAP</sequence>
<name>A0AAW0VUG4_CHEQU</name>
<feature type="non-terminal residue" evidence="1">
    <location>
        <position position="107"/>
    </location>
</feature>
<protein>
    <submittedName>
        <fullName evidence="1">Uncharacterized protein</fullName>
    </submittedName>
</protein>
<comment type="caution">
    <text evidence="1">The sequence shown here is derived from an EMBL/GenBank/DDBJ whole genome shotgun (WGS) entry which is preliminary data.</text>
</comment>
<organism evidence="1 2">
    <name type="scientific">Cherax quadricarinatus</name>
    <name type="common">Australian red claw crayfish</name>
    <dbReference type="NCBI Taxonomy" id="27406"/>
    <lineage>
        <taxon>Eukaryota</taxon>
        <taxon>Metazoa</taxon>
        <taxon>Ecdysozoa</taxon>
        <taxon>Arthropoda</taxon>
        <taxon>Crustacea</taxon>
        <taxon>Multicrustacea</taxon>
        <taxon>Malacostraca</taxon>
        <taxon>Eumalacostraca</taxon>
        <taxon>Eucarida</taxon>
        <taxon>Decapoda</taxon>
        <taxon>Pleocyemata</taxon>
        <taxon>Astacidea</taxon>
        <taxon>Parastacoidea</taxon>
        <taxon>Parastacidae</taxon>
        <taxon>Cherax</taxon>
    </lineage>
</organism>
<evidence type="ECO:0000313" key="2">
    <source>
        <dbReference type="Proteomes" id="UP001445076"/>
    </source>
</evidence>
<feature type="non-terminal residue" evidence="1">
    <location>
        <position position="1"/>
    </location>
</feature>
<dbReference type="AlphaFoldDB" id="A0AAW0VUG4"/>
<keyword evidence="2" id="KW-1185">Reference proteome</keyword>
<accession>A0AAW0VUG4</accession>
<gene>
    <name evidence="1" type="ORF">OTU49_013517</name>
</gene>